<dbReference type="InterPro" id="IPR005467">
    <property type="entry name" value="His_kinase_dom"/>
</dbReference>
<organism evidence="12 13">
    <name type="scientific">Metabacillus malikii</name>
    <dbReference type="NCBI Taxonomy" id="1504265"/>
    <lineage>
        <taxon>Bacteria</taxon>
        <taxon>Bacillati</taxon>
        <taxon>Bacillota</taxon>
        <taxon>Bacilli</taxon>
        <taxon>Bacillales</taxon>
        <taxon>Bacillaceae</taxon>
        <taxon>Metabacillus</taxon>
    </lineage>
</organism>
<feature type="transmembrane region" description="Helical" evidence="10">
    <location>
        <begin position="33"/>
        <end position="52"/>
    </location>
</feature>
<keyword evidence="6" id="KW-0547">Nucleotide-binding</keyword>
<evidence type="ECO:0000256" key="4">
    <source>
        <dbReference type="ARBA" id="ARBA00022553"/>
    </source>
</evidence>
<evidence type="ECO:0000256" key="5">
    <source>
        <dbReference type="ARBA" id="ARBA00022679"/>
    </source>
</evidence>
<proteinExistence type="predicted"/>
<evidence type="ECO:0000256" key="2">
    <source>
        <dbReference type="ARBA" id="ARBA00004370"/>
    </source>
</evidence>
<feature type="transmembrane region" description="Helical" evidence="10">
    <location>
        <begin position="9"/>
        <end position="27"/>
    </location>
</feature>
<evidence type="ECO:0000313" key="13">
    <source>
        <dbReference type="Proteomes" id="UP001234495"/>
    </source>
</evidence>
<keyword evidence="9" id="KW-0902">Two-component regulatory system</keyword>
<protein>
    <recommendedName>
        <fullName evidence="3">histidine kinase</fullName>
        <ecNumber evidence="3">2.7.13.3</ecNumber>
    </recommendedName>
</protein>
<comment type="caution">
    <text evidence="12">The sequence shown here is derived from an EMBL/GenBank/DDBJ whole genome shotgun (WGS) entry which is preliminary data.</text>
</comment>
<dbReference type="InterPro" id="IPR036890">
    <property type="entry name" value="HATPase_C_sf"/>
</dbReference>
<keyword evidence="10" id="KW-0812">Transmembrane</keyword>
<dbReference type="Gene3D" id="3.30.565.10">
    <property type="entry name" value="Histidine kinase-like ATPase, C-terminal domain"/>
    <property type="match status" value="1"/>
</dbReference>
<dbReference type="SMART" id="SM00388">
    <property type="entry name" value="HisKA"/>
    <property type="match status" value="1"/>
</dbReference>
<dbReference type="PANTHER" id="PTHR45453:SF1">
    <property type="entry name" value="PHOSPHATE REGULON SENSOR PROTEIN PHOR"/>
    <property type="match status" value="1"/>
</dbReference>
<keyword evidence="8" id="KW-0067">ATP-binding</keyword>
<dbReference type="InterPro" id="IPR036097">
    <property type="entry name" value="HisK_dim/P_sf"/>
</dbReference>
<dbReference type="InterPro" id="IPR050351">
    <property type="entry name" value="BphY/WalK/GraS-like"/>
</dbReference>
<dbReference type="SUPFAM" id="SSF47384">
    <property type="entry name" value="Homodimeric domain of signal transducing histidine kinase"/>
    <property type="match status" value="1"/>
</dbReference>
<dbReference type="Gene3D" id="6.10.340.10">
    <property type="match status" value="1"/>
</dbReference>
<reference evidence="12 13" key="1">
    <citation type="submission" date="2023-07" db="EMBL/GenBank/DDBJ databases">
        <title>Genomic Encyclopedia of Type Strains, Phase IV (KMG-IV): sequencing the most valuable type-strain genomes for metagenomic binning, comparative biology and taxonomic classification.</title>
        <authorList>
            <person name="Goeker M."/>
        </authorList>
    </citation>
    <scope>NUCLEOTIDE SEQUENCE [LARGE SCALE GENOMIC DNA]</scope>
    <source>
        <strain evidence="12 13">DSM 29005</strain>
    </source>
</reference>
<evidence type="ECO:0000256" key="10">
    <source>
        <dbReference type="SAM" id="Phobius"/>
    </source>
</evidence>
<evidence type="ECO:0000259" key="11">
    <source>
        <dbReference type="PROSITE" id="PS50109"/>
    </source>
</evidence>
<gene>
    <name evidence="12" type="ORF">J2S19_001303</name>
</gene>
<dbReference type="InterPro" id="IPR004358">
    <property type="entry name" value="Sig_transdc_His_kin-like_C"/>
</dbReference>
<evidence type="ECO:0000256" key="8">
    <source>
        <dbReference type="ARBA" id="ARBA00022840"/>
    </source>
</evidence>
<dbReference type="EMBL" id="JAUSUD010000004">
    <property type="protein sequence ID" value="MDQ0230051.1"/>
    <property type="molecule type" value="Genomic_DNA"/>
</dbReference>
<evidence type="ECO:0000256" key="9">
    <source>
        <dbReference type="ARBA" id="ARBA00023012"/>
    </source>
</evidence>
<dbReference type="EC" id="2.7.13.3" evidence="3"/>
<dbReference type="Gene3D" id="1.10.287.130">
    <property type="match status" value="1"/>
</dbReference>
<dbReference type="PANTHER" id="PTHR45453">
    <property type="entry name" value="PHOSPHATE REGULON SENSOR PROTEIN PHOR"/>
    <property type="match status" value="1"/>
</dbReference>
<dbReference type="SUPFAM" id="SSF55874">
    <property type="entry name" value="ATPase domain of HSP90 chaperone/DNA topoisomerase II/histidine kinase"/>
    <property type="match status" value="1"/>
</dbReference>
<keyword evidence="10" id="KW-0472">Membrane</keyword>
<dbReference type="PROSITE" id="PS50109">
    <property type="entry name" value="HIS_KIN"/>
    <property type="match status" value="1"/>
</dbReference>
<evidence type="ECO:0000313" key="12">
    <source>
        <dbReference type="EMBL" id="MDQ0230051.1"/>
    </source>
</evidence>
<keyword evidence="13" id="KW-1185">Reference proteome</keyword>
<dbReference type="RefSeq" id="WP_307338776.1">
    <property type="nucleotide sequence ID" value="NZ_JAUSUD010000004.1"/>
</dbReference>
<keyword evidence="7 12" id="KW-0418">Kinase</keyword>
<dbReference type="Proteomes" id="UP001234495">
    <property type="component" value="Unassembled WGS sequence"/>
</dbReference>
<name>A0ABT9ZCQ6_9BACI</name>
<dbReference type="Pfam" id="PF02518">
    <property type="entry name" value="HATPase_c"/>
    <property type="match status" value="1"/>
</dbReference>
<dbReference type="CDD" id="cd00082">
    <property type="entry name" value="HisKA"/>
    <property type="match status" value="1"/>
</dbReference>
<dbReference type="SMART" id="SM00387">
    <property type="entry name" value="HATPase_c"/>
    <property type="match status" value="1"/>
</dbReference>
<keyword evidence="10" id="KW-1133">Transmembrane helix</keyword>
<keyword evidence="5" id="KW-0808">Transferase</keyword>
<dbReference type="InterPro" id="IPR003594">
    <property type="entry name" value="HATPase_dom"/>
</dbReference>
<feature type="domain" description="Histidine kinase" evidence="11">
    <location>
        <begin position="120"/>
        <end position="334"/>
    </location>
</feature>
<comment type="subcellular location">
    <subcellularLocation>
        <location evidence="2">Membrane</location>
    </subcellularLocation>
</comment>
<dbReference type="GO" id="GO:0016301">
    <property type="term" value="F:kinase activity"/>
    <property type="evidence" value="ECO:0007669"/>
    <property type="project" value="UniProtKB-KW"/>
</dbReference>
<comment type="catalytic activity">
    <reaction evidence="1">
        <text>ATP + protein L-histidine = ADP + protein N-phospho-L-histidine.</text>
        <dbReference type="EC" id="2.7.13.3"/>
    </reaction>
</comment>
<dbReference type="Pfam" id="PF00512">
    <property type="entry name" value="HisKA"/>
    <property type="match status" value="1"/>
</dbReference>
<evidence type="ECO:0000256" key="6">
    <source>
        <dbReference type="ARBA" id="ARBA00022741"/>
    </source>
</evidence>
<dbReference type="CDD" id="cd00075">
    <property type="entry name" value="HATPase"/>
    <property type="match status" value="1"/>
</dbReference>
<dbReference type="InterPro" id="IPR003661">
    <property type="entry name" value="HisK_dim/P_dom"/>
</dbReference>
<dbReference type="PRINTS" id="PR00344">
    <property type="entry name" value="BCTRLSENSOR"/>
</dbReference>
<keyword evidence="4" id="KW-0597">Phosphoprotein</keyword>
<evidence type="ECO:0000256" key="7">
    <source>
        <dbReference type="ARBA" id="ARBA00022777"/>
    </source>
</evidence>
<accession>A0ABT9ZCQ6</accession>
<evidence type="ECO:0000256" key="1">
    <source>
        <dbReference type="ARBA" id="ARBA00000085"/>
    </source>
</evidence>
<sequence length="335" mass="38155">MFRSRENQIMAFSMISFTVLAVCIAAFTMSKNAALFTFITLIIIISICFYYTSRRYRELYKLSHYLQRISNGDYTLDIRDNEEGELSILKNNIYTVTRMLAEQQSLLKRDKLQLTDAISDISHQLKTPLTSMMVMADLLSDANLNEVKRAEFTKNIRMQLERIEWLVSSLLKLSKIDAGTIVFKKEKVNVKRAIERAIEPVLIPIDIKQQNLQVKIEEDNITFTGDANWAIEAFINILKNCVEHTADFGKITVTATENPLFTEIIISDNGTGIPKKDLPHIFKRFYKGTNTSEDSVGIGLAMSYSIISSQNGDIEVKSKEGVGTTFLIKFYKQVI</sequence>
<evidence type="ECO:0000256" key="3">
    <source>
        <dbReference type="ARBA" id="ARBA00012438"/>
    </source>
</evidence>